<dbReference type="AlphaFoldDB" id="A0A8J3GQ63"/>
<dbReference type="Proteomes" id="UP000617531">
    <property type="component" value="Unassembled WGS sequence"/>
</dbReference>
<reference evidence="2" key="1">
    <citation type="journal article" date="2014" name="Int. J. Syst. Evol. Microbiol.">
        <title>Complete genome sequence of Corynebacterium casei LMG S-19264T (=DSM 44701T), isolated from a smear-ripened cheese.</title>
        <authorList>
            <consortium name="US DOE Joint Genome Institute (JGI-PGF)"/>
            <person name="Walter F."/>
            <person name="Albersmeier A."/>
            <person name="Kalinowski J."/>
            <person name="Ruckert C."/>
        </authorList>
    </citation>
    <scope>NUCLEOTIDE SEQUENCE</scope>
    <source>
        <strain evidence="2">CGMCC 1.16548</strain>
    </source>
</reference>
<reference evidence="2" key="2">
    <citation type="submission" date="2020-09" db="EMBL/GenBank/DDBJ databases">
        <authorList>
            <person name="Sun Q."/>
            <person name="Zhou Y."/>
        </authorList>
    </citation>
    <scope>NUCLEOTIDE SEQUENCE</scope>
    <source>
        <strain evidence="2">CGMCC 1.16548</strain>
    </source>
</reference>
<comment type="caution">
    <text evidence="2">The sequence shown here is derived from an EMBL/GenBank/DDBJ whole genome shotgun (WGS) entry which is preliminary data.</text>
</comment>
<dbReference type="RefSeq" id="WP_229841952.1">
    <property type="nucleotide sequence ID" value="NZ_BNAI01000002.1"/>
</dbReference>
<dbReference type="EMBL" id="BNAI01000002">
    <property type="protein sequence ID" value="GHF13819.1"/>
    <property type="molecule type" value="Genomic_DNA"/>
</dbReference>
<feature type="domain" description="YdhG-like" evidence="1">
    <location>
        <begin position="18"/>
        <end position="105"/>
    </location>
</feature>
<proteinExistence type="predicted"/>
<accession>A0A8J3GQ63</accession>
<keyword evidence="3" id="KW-1185">Reference proteome</keyword>
<evidence type="ECO:0000313" key="2">
    <source>
        <dbReference type="EMBL" id="GHF13819.1"/>
    </source>
</evidence>
<dbReference type="Pfam" id="PF08818">
    <property type="entry name" value="DUF1801"/>
    <property type="match status" value="1"/>
</dbReference>
<dbReference type="Gene3D" id="3.90.1150.200">
    <property type="match status" value="1"/>
</dbReference>
<gene>
    <name evidence="2" type="ORF">GCM10011600_13430</name>
</gene>
<dbReference type="SUPFAM" id="SSF159888">
    <property type="entry name" value="YdhG-like"/>
    <property type="match status" value="1"/>
</dbReference>
<evidence type="ECO:0000313" key="3">
    <source>
        <dbReference type="Proteomes" id="UP000617531"/>
    </source>
</evidence>
<name>A0A8J3GQ63_9MICO</name>
<protein>
    <recommendedName>
        <fullName evidence="1">YdhG-like domain-containing protein</fullName>
    </recommendedName>
</protein>
<organism evidence="2 3">
    <name type="scientific">Pseudolysinimonas yzui</name>
    <dbReference type="NCBI Taxonomy" id="2708254"/>
    <lineage>
        <taxon>Bacteria</taxon>
        <taxon>Bacillati</taxon>
        <taxon>Actinomycetota</taxon>
        <taxon>Actinomycetes</taxon>
        <taxon>Micrococcales</taxon>
        <taxon>Microbacteriaceae</taxon>
        <taxon>Pseudolysinimonas</taxon>
    </lineage>
</organism>
<sequence length="116" mass="13050">MTATTIDEYLAGYDGEVRDRLERVRAAIHSVLPDAEESIKYGMPAVTIRGRHHLYFAAWKKHIGFYPVYRSDDPIETEIAPYRDAKDTLQFPYTQEQPDDLIARVTAHLAGVGGAA</sequence>
<evidence type="ECO:0000259" key="1">
    <source>
        <dbReference type="Pfam" id="PF08818"/>
    </source>
</evidence>
<dbReference type="InterPro" id="IPR014922">
    <property type="entry name" value="YdhG-like"/>
</dbReference>